<sequence>MIMTSKYYSIFLIILTILLKVKFNKSYTTHYNVKTILRYADNHEDTFLWPSNQTAWDRDWKNKIGIVSVDTCPFVKSVLIPKENIFYCVLPYNDLDQFGRKANAYQIPWATSSDPDEYSILKNRWIKVTHKDAMAFCQYEDVGPQYDDDFSYVFGTSHSLPESQYGGLAISPEVAQFLGIYQRFKPVEKIEEDDDNSSMFPNSFYSFRYNDATMSPTINTTTNTSSSSSSSSSLNSQTKSNENNDIGPTIEIPKYDPQTVLDFEGSTLTVFSTTSTLKKDDNDVRCTWQFMDDKDVPDGPWKKIVTTSQSDRILKSFIRHNEKDIVGDALDKPSSTSS</sequence>
<protein>
    <submittedName>
        <fullName evidence="2">Uncharacterized protein</fullName>
    </submittedName>
</protein>
<proteinExistence type="predicted"/>
<feature type="region of interest" description="Disordered" evidence="1">
    <location>
        <begin position="218"/>
        <end position="252"/>
    </location>
</feature>
<evidence type="ECO:0000313" key="2">
    <source>
        <dbReference type="EMBL" id="KAK5576754.1"/>
    </source>
</evidence>
<evidence type="ECO:0000313" key="3">
    <source>
        <dbReference type="Proteomes" id="UP001344447"/>
    </source>
</evidence>
<feature type="compositionally biased region" description="Low complexity" evidence="1">
    <location>
        <begin position="218"/>
        <end position="241"/>
    </location>
</feature>
<keyword evidence="3" id="KW-1185">Reference proteome</keyword>
<organism evidence="2 3">
    <name type="scientific">Dictyostelium firmibasis</name>
    <dbReference type="NCBI Taxonomy" id="79012"/>
    <lineage>
        <taxon>Eukaryota</taxon>
        <taxon>Amoebozoa</taxon>
        <taxon>Evosea</taxon>
        <taxon>Eumycetozoa</taxon>
        <taxon>Dictyostelia</taxon>
        <taxon>Dictyosteliales</taxon>
        <taxon>Dictyosteliaceae</taxon>
        <taxon>Dictyostelium</taxon>
    </lineage>
</organism>
<gene>
    <name evidence="2" type="ORF">RB653_007898</name>
</gene>
<dbReference type="AlphaFoldDB" id="A0AAN7YME1"/>
<reference evidence="2 3" key="1">
    <citation type="submission" date="2023-11" db="EMBL/GenBank/DDBJ databases">
        <title>Dfirmibasis_genome.</title>
        <authorList>
            <person name="Edelbroek B."/>
            <person name="Kjellin J."/>
            <person name="Jerlstrom-Hultqvist J."/>
            <person name="Soderbom F."/>
        </authorList>
    </citation>
    <scope>NUCLEOTIDE SEQUENCE [LARGE SCALE GENOMIC DNA]</scope>
    <source>
        <strain evidence="2 3">TNS-C-14</strain>
    </source>
</reference>
<dbReference type="EMBL" id="JAVFKY010000005">
    <property type="protein sequence ID" value="KAK5576754.1"/>
    <property type="molecule type" value="Genomic_DNA"/>
</dbReference>
<comment type="caution">
    <text evidence="2">The sequence shown here is derived from an EMBL/GenBank/DDBJ whole genome shotgun (WGS) entry which is preliminary data.</text>
</comment>
<evidence type="ECO:0000256" key="1">
    <source>
        <dbReference type="SAM" id="MobiDB-lite"/>
    </source>
</evidence>
<dbReference type="Proteomes" id="UP001344447">
    <property type="component" value="Unassembled WGS sequence"/>
</dbReference>
<name>A0AAN7YME1_9MYCE</name>
<accession>A0AAN7YME1</accession>